<keyword evidence="4" id="KW-1185">Reference proteome</keyword>
<evidence type="ECO:0000313" key="4">
    <source>
        <dbReference type="Proteomes" id="UP000036932"/>
    </source>
</evidence>
<dbReference type="InterPro" id="IPR036249">
    <property type="entry name" value="Thioredoxin-like_sf"/>
</dbReference>
<dbReference type="SUPFAM" id="SSF52833">
    <property type="entry name" value="Thioredoxin-like"/>
    <property type="match status" value="1"/>
</dbReference>
<dbReference type="EMBL" id="LIUT01000001">
    <property type="protein sequence ID" value="KOR90431.1"/>
    <property type="molecule type" value="Genomic_DNA"/>
</dbReference>
<keyword evidence="1" id="KW-1133">Transmembrane helix</keyword>
<comment type="caution">
    <text evidence="3">The sequence shown here is derived from an EMBL/GenBank/DDBJ whole genome shotgun (WGS) entry which is preliminary data.</text>
</comment>
<evidence type="ECO:0000256" key="1">
    <source>
        <dbReference type="SAM" id="Phobius"/>
    </source>
</evidence>
<dbReference type="OrthoDB" id="32134at2"/>
<dbReference type="CDD" id="cd02947">
    <property type="entry name" value="TRX_family"/>
    <property type="match status" value="1"/>
</dbReference>
<dbReference type="Pfam" id="PF00085">
    <property type="entry name" value="Thioredoxin"/>
    <property type="match status" value="1"/>
</dbReference>
<accession>A0A0M1P7I4</accession>
<reference evidence="4" key="1">
    <citation type="submission" date="2015-08" db="EMBL/GenBank/DDBJ databases">
        <title>Genome sequencing project for genomic taxonomy and phylogenomics of Bacillus-like bacteria.</title>
        <authorList>
            <person name="Liu B."/>
            <person name="Wang J."/>
            <person name="Zhu Y."/>
            <person name="Liu G."/>
            <person name="Chen Q."/>
            <person name="Chen Z."/>
            <person name="Lan J."/>
            <person name="Che J."/>
            <person name="Ge C."/>
            <person name="Shi H."/>
            <person name="Pan Z."/>
            <person name="Liu X."/>
        </authorList>
    </citation>
    <scope>NUCLEOTIDE SEQUENCE [LARGE SCALE GENOMIC DNA]</scope>
    <source>
        <strain evidence="4">FJAT-22460</strain>
    </source>
</reference>
<name>A0A0M1P7I4_9BACL</name>
<organism evidence="3 4">
    <name type="scientific">Paenibacillus solani</name>
    <dbReference type="NCBI Taxonomy" id="1705565"/>
    <lineage>
        <taxon>Bacteria</taxon>
        <taxon>Bacillati</taxon>
        <taxon>Bacillota</taxon>
        <taxon>Bacilli</taxon>
        <taxon>Bacillales</taxon>
        <taxon>Paenibacillaceae</taxon>
        <taxon>Paenibacillus</taxon>
    </lineage>
</organism>
<dbReference type="Proteomes" id="UP000036932">
    <property type="component" value="Unassembled WGS sequence"/>
</dbReference>
<sequence>MNRNKKNKHTALYAFGGVFILLVAALIFLNGQGGTSELYGGKKISELNPATQELLKDPNYQQIILPDQLKSKVDNKENFFVYFFASDCPHCRATTPELMPLAADAGVSMPQYNLREYQEGWREYNIEFTPTLVYFENGVEKERMIGGLKPEGSTEGYSVDDFKQFLDKYKGSVTK</sequence>
<evidence type="ECO:0000259" key="2">
    <source>
        <dbReference type="PROSITE" id="PS51352"/>
    </source>
</evidence>
<dbReference type="InterPro" id="IPR013766">
    <property type="entry name" value="Thioredoxin_domain"/>
</dbReference>
<keyword evidence="1" id="KW-0812">Transmembrane</keyword>
<dbReference type="Gene3D" id="3.40.30.10">
    <property type="entry name" value="Glutaredoxin"/>
    <property type="match status" value="1"/>
</dbReference>
<dbReference type="PROSITE" id="PS51352">
    <property type="entry name" value="THIOREDOXIN_2"/>
    <property type="match status" value="1"/>
</dbReference>
<dbReference type="RefSeq" id="WP_054403367.1">
    <property type="nucleotide sequence ID" value="NZ_LIUT01000001.1"/>
</dbReference>
<feature type="transmembrane region" description="Helical" evidence="1">
    <location>
        <begin position="12"/>
        <end position="29"/>
    </location>
</feature>
<protein>
    <submittedName>
        <fullName evidence="3">Thioredoxin</fullName>
    </submittedName>
</protein>
<keyword evidence="1" id="KW-0472">Membrane</keyword>
<proteinExistence type="predicted"/>
<evidence type="ECO:0000313" key="3">
    <source>
        <dbReference type="EMBL" id="KOR90431.1"/>
    </source>
</evidence>
<feature type="domain" description="Thioredoxin" evidence="2">
    <location>
        <begin position="44"/>
        <end position="171"/>
    </location>
</feature>
<gene>
    <name evidence="3" type="ORF">AM231_15730</name>
</gene>
<dbReference type="AlphaFoldDB" id="A0A0M1P7I4"/>
<dbReference type="PATRIC" id="fig|1705565.3.peg.5225"/>